<name>A0A7L3DQH1_PLUSO</name>
<keyword evidence="1" id="KW-0547">Nucleotide-binding</keyword>
<dbReference type="Proteomes" id="UP000519225">
    <property type="component" value="Unassembled WGS sequence"/>
</dbReference>
<dbReference type="GO" id="GO:0006366">
    <property type="term" value="P:transcription by RNA polymerase II"/>
    <property type="evidence" value="ECO:0007669"/>
    <property type="project" value="TreeGrafter"/>
</dbReference>
<dbReference type="InterPro" id="IPR027417">
    <property type="entry name" value="P-loop_NTPase"/>
</dbReference>
<keyword evidence="2" id="KW-1185">Reference proteome</keyword>
<reference evidence="1 2" key="1">
    <citation type="submission" date="2019-09" db="EMBL/GenBank/DDBJ databases">
        <title>Bird 10,000 Genomes (B10K) Project - Family phase.</title>
        <authorList>
            <person name="Zhang G."/>
        </authorList>
    </citation>
    <scope>NUCLEOTIDE SEQUENCE [LARGE SCALE GENOMIC DNA]</scope>
    <source>
        <strain evidence="1">B10K-DU-012-14</strain>
        <tissue evidence="1">Blood</tissue>
    </source>
</reference>
<dbReference type="GO" id="GO:0003678">
    <property type="term" value="F:DNA helicase activity"/>
    <property type="evidence" value="ECO:0007669"/>
    <property type="project" value="TreeGrafter"/>
</dbReference>
<keyword evidence="1" id="KW-0347">Helicase</keyword>
<feature type="non-terminal residue" evidence="1">
    <location>
        <position position="1"/>
    </location>
</feature>
<sequence>TAVIRNYGNLLLELSAVVPDGIVAFFTSYQYMENIVASWYEQVRPQGVPRVSPNCPWSPLTPPPRQGILENIQRNKLIFIETQDGAETSMALEKYQEVGGGP</sequence>
<dbReference type="GO" id="GO:0045951">
    <property type="term" value="P:positive regulation of mitotic recombination"/>
    <property type="evidence" value="ECO:0007669"/>
    <property type="project" value="TreeGrafter"/>
</dbReference>
<proteinExistence type="predicted"/>
<organism evidence="1 2">
    <name type="scientific">Pluvianellus socialis</name>
    <name type="common">Magellanic plover</name>
    <dbReference type="NCBI Taxonomy" id="227228"/>
    <lineage>
        <taxon>Eukaryota</taxon>
        <taxon>Metazoa</taxon>
        <taxon>Chordata</taxon>
        <taxon>Craniata</taxon>
        <taxon>Vertebrata</taxon>
        <taxon>Euteleostomi</taxon>
        <taxon>Archelosauria</taxon>
        <taxon>Archosauria</taxon>
        <taxon>Dinosauria</taxon>
        <taxon>Saurischia</taxon>
        <taxon>Theropoda</taxon>
        <taxon>Coelurosauria</taxon>
        <taxon>Aves</taxon>
        <taxon>Neognathae</taxon>
        <taxon>Neoaves</taxon>
        <taxon>Charadriiformes</taxon>
        <taxon>Charadriidae</taxon>
        <taxon>Pluvianellus</taxon>
    </lineage>
</organism>
<dbReference type="GO" id="GO:0005634">
    <property type="term" value="C:nucleus"/>
    <property type="evidence" value="ECO:0007669"/>
    <property type="project" value="TreeGrafter"/>
</dbReference>
<dbReference type="PANTHER" id="PTHR11472">
    <property type="entry name" value="DNA REPAIR DEAD HELICASE RAD3/XP-D SUBFAMILY MEMBER"/>
    <property type="match status" value="1"/>
</dbReference>
<gene>
    <name evidence="1" type="primary">Ercc2</name>
    <name evidence="1" type="ORF">PLUSOC_R15290</name>
</gene>
<dbReference type="PANTHER" id="PTHR11472:SF1">
    <property type="entry name" value="GENERAL TRANSCRIPTION AND DNA REPAIR FACTOR IIH HELICASE SUBUNIT XPD"/>
    <property type="match status" value="1"/>
</dbReference>
<accession>A0A7L3DQH1</accession>
<dbReference type="EMBL" id="VZTS01029813">
    <property type="protein sequence ID" value="NXT58526.1"/>
    <property type="molecule type" value="Genomic_DNA"/>
</dbReference>
<dbReference type="Gene3D" id="3.40.50.300">
    <property type="entry name" value="P-loop containing nucleotide triphosphate hydrolases"/>
    <property type="match status" value="1"/>
</dbReference>
<protein>
    <submittedName>
        <fullName evidence="1">ERCC2 helicase</fullName>
    </submittedName>
</protein>
<evidence type="ECO:0000313" key="1">
    <source>
        <dbReference type="EMBL" id="NXT58526.1"/>
    </source>
</evidence>
<keyword evidence="1" id="KW-0067">ATP-binding</keyword>
<keyword evidence="1" id="KW-0378">Hydrolase</keyword>
<dbReference type="InterPro" id="IPR045028">
    <property type="entry name" value="DinG/Rad3-like"/>
</dbReference>
<dbReference type="GO" id="GO:0003684">
    <property type="term" value="F:damaged DNA binding"/>
    <property type="evidence" value="ECO:0007669"/>
    <property type="project" value="TreeGrafter"/>
</dbReference>
<comment type="caution">
    <text evidence="1">The sequence shown here is derived from an EMBL/GenBank/DDBJ whole genome shotgun (WGS) entry which is preliminary data.</text>
</comment>
<feature type="non-terminal residue" evidence="1">
    <location>
        <position position="102"/>
    </location>
</feature>
<evidence type="ECO:0000313" key="2">
    <source>
        <dbReference type="Proteomes" id="UP000519225"/>
    </source>
</evidence>
<dbReference type="AlphaFoldDB" id="A0A7L3DQH1"/>